<name>A0A0P7Y8V4_SCLFO</name>
<dbReference type="Proteomes" id="UP000034805">
    <property type="component" value="Unassembled WGS sequence"/>
</dbReference>
<evidence type="ECO:0000259" key="1">
    <source>
        <dbReference type="Pfam" id="PF24548"/>
    </source>
</evidence>
<feature type="non-terminal residue" evidence="2">
    <location>
        <position position="1"/>
    </location>
</feature>
<feature type="domain" description="EFCAB10 C-terminal EF-hand" evidence="1">
    <location>
        <begin position="58"/>
        <end position="112"/>
    </location>
</feature>
<dbReference type="STRING" id="113540.ENSSFOP00015009595"/>
<proteinExistence type="predicted"/>
<dbReference type="EMBL" id="JARO02008941">
    <property type="protein sequence ID" value="KPP62147.1"/>
    <property type="molecule type" value="Genomic_DNA"/>
</dbReference>
<evidence type="ECO:0000313" key="2">
    <source>
        <dbReference type="EMBL" id="KPP62147.1"/>
    </source>
</evidence>
<sequence length="113" mass="11919">SLVQPPRPGGFSVLGGTGAQRLGCVRGHRPLEFLIAQLEKLQASRAGAAETPCLFDHSNVDAVFGILDPTGQGHITLVQYKEALSTLGITGFDEFPEGAAADQVSLETFRRAA</sequence>
<dbReference type="InterPro" id="IPR039879">
    <property type="entry name" value="EFC10"/>
</dbReference>
<dbReference type="AlphaFoldDB" id="A0A0P7Y8V4"/>
<reference evidence="2 3" key="1">
    <citation type="submission" date="2015-08" db="EMBL/GenBank/DDBJ databases">
        <title>The genome of the Asian arowana (Scleropages formosus).</title>
        <authorList>
            <person name="Tan M.H."/>
            <person name="Gan H.M."/>
            <person name="Croft L.J."/>
            <person name="Austin C.M."/>
        </authorList>
    </citation>
    <scope>NUCLEOTIDE SEQUENCE [LARGE SCALE GENOMIC DNA]</scope>
    <source>
        <strain evidence="2">Aro1</strain>
    </source>
</reference>
<dbReference type="PANTHER" id="PTHR21847:SF1">
    <property type="entry name" value="EF-HAND CALCIUM-BINDING DOMAIN-CONTAINING PROTEIN 10"/>
    <property type="match status" value="1"/>
</dbReference>
<comment type="caution">
    <text evidence="2">The sequence shown here is derived from an EMBL/GenBank/DDBJ whole genome shotgun (WGS) entry which is preliminary data.</text>
</comment>
<protein>
    <recommendedName>
        <fullName evidence="1">EFCAB10 C-terminal EF-hand domain-containing protein</fullName>
    </recommendedName>
</protein>
<gene>
    <name evidence="2" type="ORF">Z043_119683</name>
</gene>
<dbReference type="InterPro" id="IPR056587">
    <property type="entry name" value="EF_EFCAB10_C"/>
</dbReference>
<dbReference type="Pfam" id="PF24548">
    <property type="entry name" value="EF_EFCAB10_C"/>
    <property type="match status" value="1"/>
</dbReference>
<dbReference type="PANTHER" id="PTHR21847">
    <property type="entry name" value="EF-HAND CALCIUM-BINDING DOMAIN-CONTAINING PROTEIN 10"/>
    <property type="match status" value="1"/>
</dbReference>
<accession>A0A0P7Y8V4</accession>
<evidence type="ECO:0000313" key="3">
    <source>
        <dbReference type="Proteomes" id="UP000034805"/>
    </source>
</evidence>
<organism evidence="2 3">
    <name type="scientific">Scleropages formosus</name>
    <name type="common">Asian bonytongue</name>
    <name type="synonym">Osteoglossum formosum</name>
    <dbReference type="NCBI Taxonomy" id="113540"/>
    <lineage>
        <taxon>Eukaryota</taxon>
        <taxon>Metazoa</taxon>
        <taxon>Chordata</taxon>
        <taxon>Craniata</taxon>
        <taxon>Vertebrata</taxon>
        <taxon>Euteleostomi</taxon>
        <taxon>Actinopterygii</taxon>
        <taxon>Neopterygii</taxon>
        <taxon>Teleostei</taxon>
        <taxon>Osteoglossocephala</taxon>
        <taxon>Osteoglossomorpha</taxon>
        <taxon>Osteoglossiformes</taxon>
        <taxon>Osteoglossidae</taxon>
        <taxon>Scleropages</taxon>
    </lineage>
</organism>